<gene>
    <name evidence="1" type="ORF">HPB50_020909</name>
</gene>
<reference evidence="1" key="1">
    <citation type="submission" date="2020-05" db="EMBL/GenBank/DDBJ databases">
        <title>Large-scale comparative analyses of tick genomes elucidate their genetic diversity and vector capacities.</title>
        <authorList>
            <person name="Jia N."/>
            <person name="Wang J."/>
            <person name="Shi W."/>
            <person name="Du L."/>
            <person name="Sun Y."/>
            <person name="Zhan W."/>
            <person name="Jiang J."/>
            <person name="Wang Q."/>
            <person name="Zhang B."/>
            <person name="Ji P."/>
            <person name="Sakyi L.B."/>
            <person name="Cui X."/>
            <person name="Yuan T."/>
            <person name="Jiang B."/>
            <person name="Yang W."/>
            <person name="Lam T.T.-Y."/>
            <person name="Chang Q."/>
            <person name="Ding S."/>
            <person name="Wang X."/>
            <person name="Zhu J."/>
            <person name="Ruan X."/>
            <person name="Zhao L."/>
            <person name="Wei J."/>
            <person name="Que T."/>
            <person name="Du C."/>
            <person name="Cheng J."/>
            <person name="Dai P."/>
            <person name="Han X."/>
            <person name="Huang E."/>
            <person name="Gao Y."/>
            <person name="Liu J."/>
            <person name="Shao H."/>
            <person name="Ye R."/>
            <person name="Li L."/>
            <person name="Wei W."/>
            <person name="Wang X."/>
            <person name="Wang C."/>
            <person name="Yang T."/>
            <person name="Huo Q."/>
            <person name="Li W."/>
            <person name="Guo W."/>
            <person name="Chen H."/>
            <person name="Zhou L."/>
            <person name="Ni X."/>
            <person name="Tian J."/>
            <person name="Zhou Y."/>
            <person name="Sheng Y."/>
            <person name="Liu T."/>
            <person name="Pan Y."/>
            <person name="Xia L."/>
            <person name="Li J."/>
            <person name="Zhao F."/>
            <person name="Cao W."/>
        </authorList>
    </citation>
    <scope>NUCLEOTIDE SEQUENCE</scope>
    <source>
        <strain evidence="1">Hyas-2018</strain>
    </source>
</reference>
<evidence type="ECO:0000313" key="2">
    <source>
        <dbReference type="Proteomes" id="UP000821845"/>
    </source>
</evidence>
<keyword evidence="2" id="KW-1185">Reference proteome</keyword>
<dbReference type="EMBL" id="CM023483">
    <property type="protein sequence ID" value="KAH6936705.1"/>
    <property type="molecule type" value="Genomic_DNA"/>
</dbReference>
<proteinExistence type="predicted"/>
<dbReference type="Proteomes" id="UP000821845">
    <property type="component" value="Chromosome 3"/>
</dbReference>
<accession>A0ACB7SPZ9</accession>
<comment type="caution">
    <text evidence="1">The sequence shown here is derived from an EMBL/GenBank/DDBJ whole genome shotgun (WGS) entry which is preliminary data.</text>
</comment>
<protein>
    <submittedName>
        <fullName evidence="1">Uncharacterized protein</fullName>
    </submittedName>
</protein>
<sequence>MNSFSSVEDSKFFGRDTKNTGAVDETEPPAASAVHLESNFASALTNDSEDGHQLVHTPFVCTVGLSLDFFNHTGLLREDGLCDYFIFHSTFVRDAEGHIDLWNGRNYTRAFRTFLAFAKVARKTSYGVAVTHRKSRDALRRLGTEVGVQEFIAYWSYGIHHHAVMDMDESHHSDLGNVHVSFALLKAFRFLQRAQEENNTLNMGRIFLGCSVALYEDSLLHHILNEELRAFHVDVLILTTHVTTSEDSERMVVPPTALMSPKIGHPPAILDVAHHVWDADYLSYPSAICFTLTTAVLAYDVPGKTRVGAATDKAPERVPVKEMCRYSNYPRDIKYGNGTVIARFYSTSKGRLYLFDTKESFRFKMCTLRKAFPDFEHGWAVFDVHLADYDGTCNGAPRSFDRVRAIREAFNEHLELGHGRLPTQSC</sequence>
<evidence type="ECO:0000313" key="1">
    <source>
        <dbReference type="EMBL" id="KAH6936705.1"/>
    </source>
</evidence>
<name>A0ACB7SPZ9_HYAAI</name>
<organism evidence="1 2">
    <name type="scientific">Hyalomma asiaticum</name>
    <name type="common">Tick</name>
    <dbReference type="NCBI Taxonomy" id="266040"/>
    <lineage>
        <taxon>Eukaryota</taxon>
        <taxon>Metazoa</taxon>
        <taxon>Ecdysozoa</taxon>
        <taxon>Arthropoda</taxon>
        <taxon>Chelicerata</taxon>
        <taxon>Arachnida</taxon>
        <taxon>Acari</taxon>
        <taxon>Parasitiformes</taxon>
        <taxon>Ixodida</taxon>
        <taxon>Ixodoidea</taxon>
        <taxon>Ixodidae</taxon>
        <taxon>Hyalomminae</taxon>
        <taxon>Hyalomma</taxon>
    </lineage>
</organism>